<evidence type="ECO:0000313" key="2">
    <source>
        <dbReference type="EMBL" id="PJF31456.1"/>
    </source>
</evidence>
<proteinExistence type="predicted"/>
<name>A0A2M8P1P8_9CHLR</name>
<evidence type="ECO:0000259" key="1">
    <source>
        <dbReference type="Pfam" id="PF01966"/>
    </source>
</evidence>
<dbReference type="Gene3D" id="1.10.3210.10">
    <property type="entry name" value="Hypothetical protein af1432"/>
    <property type="match status" value="1"/>
</dbReference>
<accession>A0A2M8P1P8</accession>
<dbReference type="InterPro" id="IPR006674">
    <property type="entry name" value="HD_domain"/>
</dbReference>
<dbReference type="Proteomes" id="UP000228921">
    <property type="component" value="Unassembled WGS sequence"/>
</dbReference>
<dbReference type="AlphaFoldDB" id="A0A2M8P1P8"/>
<sequence length="172" mass="19626">MTAISRLRQGAQALFTWLQPVNNDLAAQVLPPNLLPLFLRMRRAERQHSLRVLRTLQRRGCMHPAVWQAALLHDCGKARYPFPLWQRVLVVIVGGIWRERAKRWGSGAPRGWRRPFVIRQQHPQWSAEAVEALGGDPLVVQLIAKHAEKLSGAPRDDFERLLQALQDADNAN</sequence>
<protein>
    <recommendedName>
        <fullName evidence="1">HD domain-containing protein</fullName>
    </recommendedName>
</protein>
<gene>
    <name evidence="2" type="ORF">CUN51_03765</name>
</gene>
<organism evidence="2 3">
    <name type="scientific">Candidatus Thermofonsia Clade 1 bacterium</name>
    <dbReference type="NCBI Taxonomy" id="2364210"/>
    <lineage>
        <taxon>Bacteria</taxon>
        <taxon>Bacillati</taxon>
        <taxon>Chloroflexota</taxon>
        <taxon>Candidatus Thermofontia</taxon>
        <taxon>Candidatus Thermofonsia Clade 1</taxon>
    </lineage>
</organism>
<dbReference type="Pfam" id="PF01966">
    <property type="entry name" value="HD"/>
    <property type="match status" value="1"/>
</dbReference>
<comment type="caution">
    <text evidence="2">The sequence shown here is derived from an EMBL/GenBank/DDBJ whole genome shotgun (WGS) entry which is preliminary data.</text>
</comment>
<dbReference type="SUPFAM" id="SSF109604">
    <property type="entry name" value="HD-domain/PDEase-like"/>
    <property type="match status" value="1"/>
</dbReference>
<reference evidence="2 3" key="1">
    <citation type="submission" date="2017-11" db="EMBL/GenBank/DDBJ databases">
        <title>Evolution of Phototrophy in the Chloroflexi Phylum Driven by Horizontal Gene Transfer.</title>
        <authorList>
            <person name="Ward L.M."/>
            <person name="Hemp J."/>
            <person name="Shih P.M."/>
            <person name="Mcglynn S.E."/>
            <person name="Fischer W."/>
        </authorList>
    </citation>
    <scope>NUCLEOTIDE SEQUENCE [LARGE SCALE GENOMIC DNA]</scope>
    <source>
        <strain evidence="2">CP2_2F</strain>
    </source>
</reference>
<evidence type="ECO:0000313" key="3">
    <source>
        <dbReference type="Proteomes" id="UP000228921"/>
    </source>
</evidence>
<feature type="domain" description="HD" evidence="1">
    <location>
        <begin position="47"/>
        <end position="169"/>
    </location>
</feature>
<dbReference type="EMBL" id="PGTK01000003">
    <property type="protein sequence ID" value="PJF31456.1"/>
    <property type="molecule type" value="Genomic_DNA"/>
</dbReference>